<dbReference type="InterPro" id="IPR013149">
    <property type="entry name" value="ADH-like_C"/>
</dbReference>
<dbReference type="SUPFAM" id="SSF51735">
    <property type="entry name" value="NAD(P)-binding Rossmann-fold domains"/>
    <property type="match status" value="1"/>
</dbReference>
<evidence type="ECO:0000313" key="7">
    <source>
        <dbReference type="EMBL" id="GLB68938.1"/>
    </source>
</evidence>
<evidence type="ECO:0000256" key="5">
    <source>
        <dbReference type="RuleBase" id="RU361277"/>
    </source>
</evidence>
<dbReference type="EMBL" id="BRVS01000026">
    <property type="protein sequence ID" value="GLB68938.1"/>
    <property type="molecule type" value="Genomic_DNA"/>
</dbReference>
<name>A0ABQ5MYE6_9MICC</name>
<keyword evidence="8" id="KW-1185">Reference proteome</keyword>
<dbReference type="InterPro" id="IPR050129">
    <property type="entry name" value="Zn_alcohol_dh"/>
</dbReference>
<dbReference type="PROSITE" id="PS00059">
    <property type="entry name" value="ADH_ZINC"/>
    <property type="match status" value="1"/>
</dbReference>
<dbReference type="InterPro" id="IPR011032">
    <property type="entry name" value="GroES-like_sf"/>
</dbReference>
<organism evidence="7 8">
    <name type="scientific">Arthrobacter mangrovi</name>
    <dbReference type="NCBI Taxonomy" id="2966350"/>
    <lineage>
        <taxon>Bacteria</taxon>
        <taxon>Bacillati</taxon>
        <taxon>Actinomycetota</taxon>
        <taxon>Actinomycetes</taxon>
        <taxon>Micrococcales</taxon>
        <taxon>Micrococcaceae</taxon>
        <taxon>Arthrobacter</taxon>
    </lineage>
</organism>
<dbReference type="CDD" id="cd05284">
    <property type="entry name" value="arabinose_DH_like"/>
    <property type="match status" value="1"/>
</dbReference>
<dbReference type="SMART" id="SM00829">
    <property type="entry name" value="PKS_ER"/>
    <property type="match status" value="1"/>
</dbReference>
<evidence type="ECO:0000256" key="4">
    <source>
        <dbReference type="ARBA" id="ARBA00023002"/>
    </source>
</evidence>
<keyword evidence="4" id="KW-0560">Oxidoreductase</keyword>
<dbReference type="Gene3D" id="3.40.50.720">
    <property type="entry name" value="NAD(P)-binding Rossmann-like Domain"/>
    <property type="match status" value="1"/>
</dbReference>
<comment type="cofactor">
    <cofactor evidence="1 5">
        <name>Zn(2+)</name>
        <dbReference type="ChEBI" id="CHEBI:29105"/>
    </cofactor>
</comment>
<feature type="domain" description="Enoyl reductase (ER)" evidence="6">
    <location>
        <begin position="36"/>
        <end position="365"/>
    </location>
</feature>
<comment type="caution">
    <text evidence="7">The sequence shown here is derived from an EMBL/GenBank/DDBJ whole genome shotgun (WGS) entry which is preliminary data.</text>
</comment>
<comment type="similarity">
    <text evidence="5">Belongs to the zinc-containing alcohol dehydrogenase family.</text>
</comment>
<dbReference type="Pfam" id="PF08240">
    <property type="entry name" value="ADH_N"/>
    <property type="match status" value="1"/>
</dbReference>
<dbReference type="InterPro" id="IPR036291">
    <property type="entry name" value="NAD(P)-bd_dom_sf"/>
</dbReference>
<evidence type="ECO:0000256" key="3">
    <source>
        <dbReference type="ARBA" id="ARBA00022833"/>
    </source>
</evidence>
<dbReference type="SUPFAM" id="SSF50129">
    <property type="entry name" value="GroES-like"/>
    <property type="match status" value="1"/>
</dbReference>
<dbReference type="InterPro" id="IPR020843">
    <property type="entry name" value="ER"/>
</dbReference>
<keyword evidence="2 5" id="KW-0479">Metal-binding</keyword>
<evidence type="ECO:0000256" key="1">
    <source>
        <dbReference type="ARBA" id="ARBA00001947"/>
    </source>
</evidence>
<dbReference type="Gene3D" id="3.90.180.10">
    <property type="entry name" value="Medium-chain alcohol dehydrogenases, catalytic domain"/>
    <property type="match status" value="1"/>
</dbReference>
<proteinExistence type="inferred from homology"/>
<evidence type="ECO:0000313" key="8">
    <source>
        <dbReference type="Proteomes" id="UP001209654"/>
    </source>
</evidence>
<dbReference type="PANTHER" id="PTHR43401">
    <property type="entry name" value="L-THREONINE 3-DEHYDROGENASE"/>
    <property type="match status" value="1"/>
</dbReference>
<dbReference type="Proteomes" id="UP001209654">
    <property type="component" value="Unassembled WGS sequence"/>
</dbReference>
<dbReference type="PANTHER" id="PTHR43401:SF4">
    <property type="entry name" value="D-ARABINOSE 1-DEHYDROGENASE (NADP(+))"/>
    <property type="match status" value="1"/>
</dbReference>
<accession>A0ABQ5MYE6</accession>
<dbReference type="InterPro" id="IPR013154">
    <property type="entry name" value="ADH-like_N"/>
</dbReference>
<sequence>MHAGGLIPSEVHQPKDPGTEEAFMRAIVFEDWQKFPILKDVEVPTPGPGEVLLKVAGAGACHSDVAIYNFEKDTRGAVPPSFTLGHENSGWVEELGDGVTGVRPGDACLVYGPIGCGRCKACSRGQDTYCENAASMPYLGVGLGRDGGMAEYVTVPVRNLVPLGDADPIAAAPLADAGLTPYHAIKQALPHLNGGGKYALVIGLGGLGQIAVQILKALTGATVIATDTKEEAMRTAEAAGAITVPGGDGQAERIRELTGGRGVDAAFDFVGVAPTIKTAAAVMARQSKLTIVGIAGGSYEWSFFTTPYESQLTNTYWGTIEDLHEVVDMYKAGQITPEIERFSLDDGLEAYRRLEAGQLSGRAVIVPHGF</sequence>
<evidence type="ECO:0000256" key="2">
    <source>
        <dbReference type="ARBA" id="ARBA00022723"/>
    </source>
</evidence>
<gene>
    <name evidence="7" type="ORF">AHIS1636_33810</name>
</gene>
<protein>
    <submittedName>
        <fullName evidence="7">Oxidoreductase</fullName>
    </submittedName>
</protein>
<keyword evidence="3 5" id="KW-0862">Zinc</keyword>
<evidence type="ECO:0000259" key="6">
    <source>
        <dbReference type="SMART" id="SM00829"/>
    </source>
</evidence>
<dbReference type="Pfam" id="PF00107">
    <property type="entry name" value="ADH_zinc_N"/>
    <property type="match status" value="1"/>
</dbReference>
<reference evidence="7 8" key="1">
    <citation type="journal article" date="2023" name="Int. J. Syst. Evol. Microbiol.">
        <title>Arthrobacter mangrovi sp. nov., an actinobacterium isolated from the rhizosphere of a mangrove.</title>
        <authorList>
            <person name="Hamada M."/>
            <person name="Saitou S."/>
            <person name="Enomoto N."/>
            <person name="Nanri K."/>
            <person name="Hidaka K."/>
            <person name="Miura T."/>
            <person name="Tamura T."/>
        </authorList>
    </citation>
    <scope>NUCLEOTIDE SEQUENCE [LARGE SCALE GENOMIC DNA]</scope>
    <source>
        <strain evidence="7 8">NBRC 112813</strain>
    </source>
</reference>
<dbReference type="InterPro" id="IPR002328">
    <property type="entry name" value="ADH_Zn_CS"/>
</dbReference>